<keyword evidence="5" id="KW-1185">Reference proteome</keyword>
<dbReference type="PaxDb" id="2903-EOD04446"/>
<feature type="repeat" description="RCC1" evidence="2">
    <location>
        <begin position="117"/>
        <end position="168"/>
    </location>
</feature>
<evidence type="ECO:0000313" key="5">
    <source>
        <dbReference type="Proteomes" id="UP000013827"/>
    </source>
</evidence>
<dbReference type="eggNOG" id="KOG0941">
    <property type="taxonomic scope" value="Eukaryota"/>
</dbReference>
<dbReference type="Pfam" id="PF13540">
    <property type="entry name" value="RCC1_2"/>
    <property type="match status" value="1"/>
</dbReference>
<dbReference type="Pfam" id="PF00415">
    <property type="entry name" value="RCC1"/>
    <property type="match status" value="3"/>
</dbReference>
<keyword evidence="1" id="KW-0677">Repeat</keyword>
<feature type="repeat" description="RCC1" evidence="2">
    <location>
        <begin position="299"/>
        <end position="334"/>
    </location>
</feature>
<dbReference type="RefSeq" id="XP_005756875.1">
    <property type="nucleotide sequence ID" value="XM_005756818.1"/>
</dbReference>
<organism evidence="4 5">
    <name type="scientific">Emiliania huxleyi (strain CCMP1516)</name>
    <dbReference type="NCBI Taxonomy" id="280463"/>
    <lineage>
        <taxon>Eukaryota</taxon>
        <taxon>Haptista</taxon>
        <taxon>Haptophyta</taxon>
        <taxon>Prymnesiophyceae</taxon>
        <taxon>Isochrysidales</taxon>
        <taxon>Noelaerhabdaceae</taxon>
        <taxon>Emiliania</taxon>
    </lineage>
</organism>
<evidence type="ECO:0000256" key="2">
    <source>
        <dbReference type="PROSITE-ProRule" id="PRU00235"/>
    </source>
</evidence>
<dbReference type="HOGENOM" id="CLU_779429_0_0_1"/>
<name>A0A0D3HZL1_EMIH1</name>
<dbReference type="PROSITE" id="PS50012">
    <property type="entry name" value="RCC1_3"/>
    <property type="match status" value="4"/>
</dbReference>
<sequence>MLSLEWRRTQIGRRTIAAGMSHSLFISPEGTLLSCGTEWDVDGNPTPGLLGHGELAVEELPANSIHVPTPIPGLANVRIRSVAAGVSLSLAVTFDGEVYSWGQGTMGQLGHGTAKSGAVYAWGAGADGRLGHGNDEHFSMPRRIEAFAVRHEIVISTCNKRSLALSRSGGVYSWGDGADGQLGHGDETHTDAPKLAREDPSETREDLRAPQRTQEDPPVGALARLDVAMVVAGASHSFALTADGAPLPRALYSWGAGQCGRLGHGDESKQLLPTRVDALSSVVSVSGGAFHSVAADERGDVYGWGEGDGASLGLQLTQDQLKPRQYPNWLKAAL</sequence>
<dbReference type="SUPFAM" id="SSF50985">
    <property type="entry name" value="RCC1/BLIP-II"/>
    <property type="match status" value="1"/>
</dbReference>
<dbReference type="EnsemblProtists" id="EOD04446">
    <property type="protein sequence ID" value="EOD04446"/>
    <property type="gene ID" value="EMIHUDRAFT_471296"/>
</dbReference>
<reference evidence="4" key="2">
    <citation type="submission" date="2024-10" db="UniProtKB">
        <authorList>
            <consortium name="EnsemblProtists"/>
        </authorList>
    </citation>
    <scope>IDENTIFICATION</scope>
</reference>
<accession>A0A0D3HZL1</accession>
<dbReference type="KEGG" id="ehx:EMIHUDRAFT_471296"/>
<evidence type="ECO:0000256" key="3">
    <source>
        <dbReference type="SAM" id="MobiDB-lite"/>
    </source>
</evidence>
<reference evidence="5" key="1">
    <citation type="journal article" date="2013" name="Nature">
        <title>Pan genome of the phytoplankton Emiliania underpins its global distribution.</title>
        <authorList>
            <person name="Read B.A."/>
            <person name="Kegel J."/>
            <person name="Klute M.J."/>
            <person name="Kuo A."/>
            <person name="Lefebvre S.C."/>
            <person name="Maumus F."/>
            <person name="Mayer C."/>
            <person name="Miller J."/>
            <person name="Monier A."/>
            <person name="Salamov A."/>
            <person name="Young J."/>
            <person name="Aguilar M."/>
            <person name="Claverie J.M."/>
            <person name="Frickenhaus S."/>
            <person name="Gonzalez K."/>
            <person name="Herman E.K."/>
            <person name="Lin Y.C."/>
            <person name="Napier J."/>
            <person name="Ogata H."/>
            <person name="Sarno A.F."/>
            <person name="Shmutz J."/>
            <person name="Schroeder D."/>
            <person name="de Vargas C."/>
            <person name="Verret F."/>
            <person name="von Dassow P."/>
            <person name="Valentin K."/>
            <person name="Van de Peer Y."/>
            <person name="Wheeler G."/>
            <person name="Dacks J.B."/>
            <person name="Delwiche C.F."/>
            <person name="Dyhrman S.T."/>
            <person name="Glockner G."/>
            <person name="John U."/>
            <person name="Richards T."/>
            <person name="Worden A.Z."/>
            <person name="Zhang X."/>
            <person name="Grigoriev I.V."/>
            <person name="Allen A.E."/>
            <person name="Bidle K."/>
            <person name="Borodovsky M."/>
            <person name="Bowler C."/>
            <person name="Brownlee C."/>
            <person name="Cock J.M."/>
            <person name="Elias M."/>
            <person name="Gladyshev V.N."/>
            <person name="Groth M."/>
            <person name="Guda C."/>
            <person name="Hadaegh A."/>
            <person name="Iglesias-Rodriguez M.D."/>
            <person name="Jenkins J."/>
            <person name="Jones B.M."/>
            <person name="Lawson T."/>
            <person name="Leese F."/>
            <person name="Lindquist E."/>
            <person name="Lobanov A."/>
            <person name="Lomsadze A."/>
            <person name="Malik S.B."/>
            <person name="Marsh M.E."/>
            <person name="Mackinder L."/>
            <person name="Mock T."/>
            <person name="Mueller-Roeber B."/>
            <person name="Pagarete A."/>
            <person name="Parker M."/>
            <person name="Probert I."/>
            <person name="Quesneville H."/>
            <person name="Raines C."/>
            <person name="Rensing S.A."/>
            <person name="Riano-Pachon D.M."/>
            <person name="Richier S."/>
            <person name="Rokitta S."/>
            <person name="Shiraiwa Y."/>
            <person name="Soanes D.M."/>
            <person name="van der Giezen M."/>
            <person name="Wahlund T.M."/>
            <person name="Williams B."/>
            <person name="Wilson W."/>
            <person name="Wolfe G."/>
            <person name="Wurch L.L."/>
        </authorList>
    </citation>
    <scope>NUCLEOTIDE SEQUENCE</scope>
</reference>
<evidence type="ECO:0000313" key="4">
    <source>
        <dbReference type="EnsemblProtists" id="EOD04446"/>
    </source>
</evidence>
<dbReference type="PRINTS" id="PR00633">
    <property type="entry name" value="RCCNDNSATION"/>
</dbReference>
<feature type="repeat" description="RCC1" evidence="2">
    <location>
        <begin position="249"/>
        <end position="298"/>
    </location>
</feature>
<feature type="repeat" description="RCC1" evidence="2">
    <location>
        <begin position="169"/>
        <end position="243"/>
    </location>
</feature>
<feature type="compositionally biased region" description="Basic and acidic residues" evidence="3">
    <location>
        <begin position="184"/>
        <end position="215"/>
    </location>
</feature>
<dbReference type="Proteomes" id="UP000013827">
    <property type="component" value="Unassembled WGS sequence"/>
</dbReference>
<protein>
    <submittedName>
        <fullName evidence="4">Uncharacterized protein</fullName>
    </submittedName>
</protein>
<dbReference type="PANTHER" id="PTHR22872">
    <property type="entry name" value="BTK-BINDING PROTEIN-RELATED"/>
    <property type="match status" value="1"/>
</dbReference>
<dbReference type="InterPro" id="IPR000408">
    <property type="entry name" value="Reg_chr_condens"/>
</dbReference>
<dbReference type="STRING" id="2903.R1D0X6"/>
<dbReference type="Gene3D" id="2.130.10.30">
    <property type="entry name" value="Regulator of chromosome condensation 1/beta-lactamase-inhibitor protein II"/>
    <property type="match status" value="2"/>
</dbReference>
<dbReference type="GeneID" id="17250595"/>
<dbReference type="AlphaFoldDB" id="A0A0D3HZL1"/>
<evidence type="ECO:0000256" key="1">
    <source>
        <dbReference type="ARBA" id="ARBA00022737"/>
    </source>
</evidence>
<dbReference type="InterPro" id="IPR009091">
    <property type="entry name" value="RCC1/BLIP-II"/>
</dbReference>
<feature type="region of interest" description="Disordered" evidence="3">
    <location>
        <begin position="178"/>
        <end position="220"/>
    </location>
</feature>
<dbReference type="PROSITE" id="PS00626">
    <property type="entry name" value="RCC1_2"/>
    <property type="match status" value="1"/>
</dbReference>
<dbReference type="InterPro" id="IPR051625">
    <property type="entry name" value="Signaling_Regulatory_Domain"/>
</dbReference>
<proteinExistence type="predicted"/>